<dbReference type="Proteomes" id="UP000031656">
    <property type="component" value="Chromosome"/>
</dbReference>
<dbReference type="HOGENOM" id="CLU_1616848_0_0_5"/>
<reference evidence="2 3" key="1">
    <citation type="journal article" date="2015" name="Appl. Microbiol. Biotechnol.">
        <title>The consequence of an additional NADH dehydrogenase paralog on the growth of Gluconobacter oxydans DSM3504.</title>
        <authorList>
            <person name="Kostner D."/>
            <person name="Luchterhand B."/>
            <person name="Junker A."/>
            <person name="Volland S."/>
            <person name="Daniel R."/>
            <person name="Buchs J."/>
            <person name="Liebl W."/>
            <person name="Ehrenreich A."/>
        </authorList>
    </citation>
    <scope>NUCLEOTIDE SEQUENCE [LARGE SCALE GENOMIC DNA]</scope>
    <source>
        <strain evidence="2">DSM 3504</strain>
    </source>
</reference>
<organism evidence="2 3">
    <name type="scientific">Gluconobacter oxydans DSM 3504</name>
    <dbReference type="NCBI Taxonomy" id="1288313"/>
    <lineage>
        <taxon>Bacteria</taxon>
        <taxon>Pseudomonadati</taxon>
        <taxon>Pseudomonadota</taxon>
        <taxon>Alphaproteobacteria</taxon>
        <taxon>Acetobacterales</taxon>
        <taxon>Acetobacteraceae</taxon>
        <taxon>Gluconobacter</taxon>
    </lineage>
</organism>
<dbReference type="AlphaFoldDB" id="A0A067Z6J0"/>
<evidence type="ECO:0000256" key="1">
    <source>
        <dbReference type="SAM" id="Phobius"/>
    </source>
</evidence>
<dbReference type="GeneID" id="56906264"/>
<evidence type="ECO:0000313" key="2">
    <source>
        <dbReference type="EMBL" id="AHK71914.1"/>
    </source>
</evidence>
<name>A0A067Z6J0_GLUOY</name>
<keyword evidence="1" id="KW-1133">Transmembrane helix</keyword>
<gene>
    <name evidence="2" type="ORF">GLS_c20410</name>
</gene>
<evidence type="ECO:0000313" key="3">
    <source>
        <dbReference type="Proteomes" id="UP000031656"/>
    </source>
</evidence>
<feature type="transmembrane region" description="Helical" evidence="1">
    <location>
        <begin position="7"/>
        <end position="30"/>
    </location>
</feature>
<accession>A0A067Z6J0</accession>
<keyword evidence="1" id="KW-0472">Membrane</keyword>
<dbReference type="KEGG" id="goy:GLS_c20410"/>
<proteinExistence type="predicted"/>
<dbReference type="EMBL" id="CP004373">
    <property type="protein sequence ID" value="AHK71914.1"/>
    <property type="molecule type" value="Genomic_DNA"/>
</dbReference>
<keyword evidence="1" id="KW-0812">Transmembrane</keyword>
<dbReference type="RefSeq" id="WP_041112154.1">
    <property type="nucleotide sequence ID" value="NZ_CP004373.1"/>
</dbReference>
<sequence>MRREQKLLLVFAALVLIPVGIIWFVTWPLLHAWKFPEVTAGQLSAPVSRELTADEVQKVNLWLQSHETAWGPSGERPPAPGQVILEMTTAQGQPVIVSIWKHKKQDDIIGVQLEKNGPYRMNAFPDAQVMALQPDGAQQPAK</sequence>
<protein>
    <submittedName>
        <fullName evidence="2">Uncharacterized protein</fullName>
    </submittedName>
</protein>